<name>A0A4Y1WQD7_9BACT</name>
<accession>A0A4Y1WQD7</accession>
<gene>
    <name evidence="2" type="ORF">A5CBH24_06230</name>
</gene>
<evidence type="ECO:0000313" key="2">
    <source>
        <dbReference type="EMBL" id="BBL03310.1"/>
    </source>
</evidence>
<feature type="domain" description="TIR" evidence="1">
    <location>
        <begin position="1"/>
        <end position="116"/>
    </location>
</feature>
<protein>
    <recommendedName>
        <fullName evidence="1">TIR domain-containing protein</fullName>
    </recommendedName>
</protein>
<proteinExistence type="predicted"/>
<dbReference type="InterPro" id="IPR000157">
    <property type="entry name" value="TIR_dom"/>
</dbReference>
<dbReference type="Gene3D" id="3.40.50.10140">
    <property type="entry name" value="Toll/interleukin-1 receptor homology (TIR) domain"/>
    <property type="match status" value="1"/>
</dbReference>
<sequence length="123" mass="14342">MTKFVDDNILDIWWDKNITAGYDFWEQIDFHIENRDIICLFISANYLASKACKEEMRRACELRTHNGICVVPIILSSCSWLDYDNLKPLLAIPTDGKAISSFPNPDDGWHDVYNHMKKVIKDF</sequence>
<evidence type="ECO:0000313" key="3">
    <source>
        <dbReference type="Proteomes" id="UP000318946"/>
    </source>
</evidence>
<dbReference type="PROSITE" id="PS50104">
    <property type="entry name" value="TIR"/>
    <property type="match status" value="1"/>
</dbReference>
<reference evidence="3" key="1">
    <citation type="submission" date="2019-06" db="EMBL/GenBank/DDBJ databases">
        <title>Alistipes onderdonkii subsp. vulgaris subsp. nov., Alistipes dispar sp. nov. and Alistipes communis sp. nov., isolated from human faeces, and creation of Alistipes onderdonkii subsp. onderdonkii subsp. nov.</title>
        <authorList>
            <person name="Sakamoto M."/>
            <person name="Ikeyama N."/>
            <person name="Ogata Y."/>
            <person name="Suda W."/>
            <person name="Iino T."/>
            <person name="Hattori M."/>
            <person name="Ohkuma M."/>
        </authorList>
    </citation>
    <scope>NUCLEOTIDE SEQUENCE [LARGE SCALE GENOMIC DNA]</scope>
    <source>
        <strain evidence="3">5CBH24</strain>
    </source>
</reference>
<dbReference type="InterPro" id="IPR035897">
    <property type="entry name" value="Toll_tir_struct_dom_sf"/>
</dbReference>
<dbReference type="Pfam" id="PF13676">
    <property type="entry name" value="TIR_2"/>
    <property type="match status" value="1"/>
</dbReference>
<dbReference type="SUPFAM" id="SSF52200">
    <property type="entry name" value="Toll/Interleukin receptor TIR domain"/>
    <property type="match status" value="1"/>
</dbReference>
<dbReference type="EMBL" id="AP019735">
    <property type="protein sequence ID" value="BBL03310.1"/>
    <property type="molecule type" value="Genomic_DNA"/>
</dbReference>
<dbReference type="KEGG" id="acou:A5CBH24_06230"/>
<dbReference type="Proteomes" id="UP000318946">
    <property type="component" value="Chromosome"/>
</dbReference>
<organism evidence="2 3">
    <name type="scientific">Alistipes communis</name>
    <dbReference type="NCBI Taxonomy" id="2585118"/>
    <lineage>
        <taxon>Bacteria</taxon>
        <taxon>Pseudomonadati</taxon>
        <taxon>Bacteroidota</taxon>
        <taxon>Bacteroidia</taxon>
        <taxon>Bacteroidales</taxon>
        <taxon>Rikenellaceae</taxon>
        <taxon>Alistipes</taxon>
    </lineage>
</organism>
<dbReference type="GO" id="GO:0007165">
    <property type="term" value="P:signal transduction"/>
    <property type="evidence" value="ECO:0007669"/>
    <property type="project" value="InterPro"/>
</dbReference>
<dbReference type="OrthoDB" id="883741at2"/>
<keyword evidence="3" id="KW-1185">Reference proteome</keyword>
<dbReference type="AlphaFoldDB" id="A0A4Y1WQD7"/>
<evidence type="ECO:0000259" key="1">
    <source>
        <dbReference type="PROSITE" id="PS50104"/>
    </source>
</evidence>